<dbReference type="Pfam" id="PF16016">
    <property type="entry name" value="VASt"/>
    <property type="match status" value="1"/>
</dbReference>
<comment type="caution">
    <text evidence="8">The sequence shown here is derived from an EMBL/GenBank/DDBJ whole genome shotgun (WGS) entry which is preliminary data.</text>
</comment>
<protein>
    <recommendedName>
        <fullName evidence="7">VASt domain-containing protein</fullName>
    </recommendedName>
</protein>
<evidence type="ECO:0000256" key="6">
    <source>
        <dbReference type="SAM" id="Phobius"/>
    </source>
</evidence>
<reference evidence="8" key="1">
    <citation type="submission" date="2021-02" db="EMBL/GenBank/DDBJ databases">
        <authorList>
            <person name="Nowell W R."/>
        </authorList>
    </citation>
    <scope>NUCLEOTIDE SEQUENCE</scope>
</reference>
<feature type="region of interest" description="Disordered" evidence="5">
    <location>
        <begin position="1"/>
        <end position="35"/>
    </location>
</feature>
<sequence>MSRHGVTKEKQELEQKPTRRRSNSHTGPINLIPTSVINHIKRKVKKQRSEKDDSLYHSDGLSVQSINGIININNNNNNNNNKQSNENHDEHTDEVSSNSGRSRTFTAPAKLLNRISSDKKTPSTNIQTKVVSEDDELNLINSTEINVQDQTNYISADTDQKSTKTKCKKIKATISLPETSGKKRRQTVRRTGFQLRDEDFSKIFSDLPSDEQLIIAFPCAWRKDVFIHGRMFLSVNYFSFYTCFFRWEESLCIPYTDIISITREKSAKLVPNAIRIRTKNQEQYSFVSLTPREKVFIAIFRLWQNALLDQPIDYQKLRSLVYADQQNHDESTGDSEESINLETTVDIPTESAPDTKLNEVSSKPPRPSTKRPKLVHQATVSLSLDNEPINYLPTCSCETHLAKTYAERTFTLSVDKLFELICDDNEFTRDFHVSQKLTEFTYGEWNPNNETNKRERQVTYKTVSQSILGTNTLTCREKQTLEVDKPHLMYVLSTEVYNEGMKYTDAFYVATKFCMVQCDSEHSSLRVTAEIRYIKSVYGFIKTFIEKNSHTYIENGVNEQVRRLEKQQKTQIKPKSSIKSLSIIKQDSQESIIPEIIPENHIKQDTISLRESNTQIIEKTITGKGITYDIVMIIGIFLLILHIYLCYKLYSIDNALSVSDTVCFNQCKKVCFESK</sequence>
<dbReference type="Gene3D" id="2.30.29.30">
    <property type="entry name" value="Pleckstrin-homology domain (PH domain)/Phosphotyrosine-binding domain (PTB)"/>
    <property type="match status" value="1"/>
</dbReference>
<dbReference type="InterPro" id="IPR031968">
    <property type="entry name" value="VASt"/>
</dbReference>
<dbReference type="PROSITE" id="PS51778">
    <property type="entry name" value="VAST"/>
    <property type="match status" value="1"/>
</dbReference>
<dbReference type="InterPro" id="IPR004182">
    <property type="entry name" value="GRAM"/>
</dbReference>
<proteinExistence type="predicted"/>
<feature type="compositionally biased region" description="Polar residues" evidence="5">
    <location>
        <begin position="24"/>
        <end position="35"/>
    </location>
</feature>
<dbReference type="EMBL" id="CAJNOE010000138">
    <property type="protein sequence ID" value="CAF0966285.1"/>
    <property type="molecule type" value="Genomic_DNA"/>
</dbReference>
<dbReference type="AlphaFoldDB" id="A0A814E967"/>
<dbReference type="PANTHER" id="PTHR23319">
    <property type="entry name" value="GRAM DOMAIN CONTAINING 1B, ISOFORM E"/>
    <property type="match status" value="1"/>
</dbReference>
<evidence type="ECO:0000256" key="4">
    <source>
        <dbReference type="ARBA" id="ARBA00023136"/>
    </source>
</evidence>
<dbReference type="GO" id="GO:0140268">
    <property type="term" value="C:endoplasmic reticulum-plasma membrane contact site"/>
    <property type="evidence" value="ECO:0007669"/>
    <property type="project" value="TreeGrafter"/>
</dbReference>
<evidence type="ECO:0000313" key="8">
    <source>
        <dbReference type="EMBL" id="CAF0966285.1"/>
    </source>
</evidence>
<feature type="region of interest" description="Disordered" evidence="5">
    <location>
        <begin position="72"/>
        <end position="105"/>
    </location>
</feature>
<name>A0A814E967_9BILA</name>
<dbReference type="Pfam" id="PF02893">
    <property type="entry name" value="GRAM"/>
    <property type="match status" value="1"/>
</dbReference>
<dbReference type="PANTHER" id="PTHR23319:SF4">
    <property type="entry name" value="GRAM DOMAIN CONTAINING 1B, ISOFORM E"/>
    <property type="match status" value="1"/>
</dbReference>
<dbReference type="SMART" id="SM00568">
    <property type="entry name" value="GRAM"/>
    <property type="match status" value="1"/>
</dbReference>
<dbReference type="GO" id="GO:0120015">
    <property type="term" value="F:sterol transfer activity"/>
    <property type="evidence" value="ECO:0007669"/>
    <property type="project" value="TreeGrafter"/>
</dbReference>
<dbReference type="EMBL" id="CAJOBB010001721">
    <property type="protein sequence ID" value="CAF3894922.1"/>
    <property type="molecule type" value="Genomic_DNA"/>
</dbReference>
<dbReference type="Proteomes" id="UP000663860">
    <property type="component" value="Unassembled WGS sequence"/>
</dbReference>
<comment type="subcellular location">
    <subcellularLocation>
        <location evidence="1">Membrane</location>
        <topology evidence="1">Single-pass membrane protein</topology>
    </subcellularLocation>
</comment>
<evidence type="ECO:0000256" key="3">
    <source>
        <dbReference type="ARBA" id="ARBA00022989"/>
    </source>
</evidence>
<evidence type="ECO:0000259" key="7">
    <source>
        <dbReference type="PROSITE" id="PS51778"/>
    </source>
</evidence>
<dbReference type="GO" id="GO:0005789">
    <property type="term" value="C:endoplasmic reticulum membrane"/>
    <property type="evidence" value="ECO:0007669"/>
    <property type="project" value="TreeGrafter"/>
</dbReference>
<dbReference type="GO" id="GO:0005886">
    <property type="term" value="C:plasma membrane"/>
    <property type="evidence" value="ECO:0007669"/>
    <property type="project" value="TreeGrafter"/>
</dbReference>
<accession>A0A814E967</accession>
<evidence type="ECO:0000256" key="2">
    <source>
        <dbReference type="ARBA" id="ARBA00022692"/>
    </source>
</evidence>
<feature type="region of interest" description="Disordered" evidence="5">
    <location>
        <begin position="328"/>
        <end position="374"/>
    </location>
</feature>
<organism evidence="8 10">
    <name type="scientific">Adineta steineri</name>
    <dbReference type="NCBI Taxonomy" id="433720"/>
    <lineage>
        <taxon>Eukaryota</taxon>
        <taxon>Metazoa</taxon>
        <taxon>Spiralia</taxon>
        <taxon>Gnathifera</taxon>
        <taxon>Rotifera</taxon>
        <taxon>Eurotatoria</taxon>
        <taxon>Bdelloidea</taxon>
        <taxon>Adinetida</taxon>
        <taxon>Adinetidae</taxon>
        <taxon>Adineta</taxon>
    </lineage>
</organism>
<feature type="compositionally biased region" description="Polar residues" evidence="5">
    <location>
        <begin position="95"/>
        <end position="105"/>
    </location>
</feature>
<dbReference type="InterPro" id="IPR011993">
    <property type="entry name" value="PH-like_dom_sf"/>
</dbReference>
<feature type="transmembrane region" description="Helical" evidence="6">
    <location>
        <begin position="626"/>
        <end position="647"/>
    </location>
</feature>
<dbReference type="InterPro" id="IPR051482">
    <property type="entry name" value="Cholesterol_transport"/>
</dbReference>
<keyword evidence="2 6" id="KW-0812">Transmembrane</keyword>
<feature type="compositionally biased region" description="Basic and acidic residues" evidence="5">
    <location>
        <begin position="85"/>
        <end position="94"/>
    </location>
</feature>
<keyword evidence="4 6" id="KW-0472">Membrane</keyword>
<feature type="compositionally biased region" description="Low complexity" evidence="5">
    <location>
        <begin position="72"/>
        <end position="81"/>
    </location>
</feature>
<dbReference type="CDD" id="cd13220">
    <property type="entry name" value="PH-GRAM_GRAMDC"/>
    <property type="match status" value="1"/>
</dbReference>
<dbReference type="Proteomes" id="UP000663868">
    <property type="component" value="Unassembled WGS sequence"/>
</dbReference>
<feature type="domain" description="VASt" evidence="7">
    <location>
        <begin position="401"/>
        <end position="565"/>
    </location>
</feature>
<evidence type="ECO:0000256" key="5">
    <source>
        <dbReference type="SAM" id="MobiDB-lite"/>
    </source>
</evidence>
<evidence type="ECO:0000256" key="1">
    <source>
        <dbReference type="ARBA" id="ARBA00004167"/>
    </source>
</evidence>
<dbReference type="GO" id="GO:0032366">
    <property type="term" value="P:intracellular sterol transport"/>
    <property type="evidence" value="ECO:0007669"/>
    <property type="project" value="TreeGrafter"/>
</dbReference>
<gene>
    <name evidence="8" type="ORF">IZO911_LOCUS15789</name>
    <name evidence="9" type="ORF">KXQ929_LOCUS22491</name>
</gene>
<feature type="compositionally biased region" description="Basic and acidic residues" evidence="5">
    <location>
        <begin position="1"/>
        <end position="17"/>
    </location>
</feature>
<evidence type="ECO:0000313" key="10">
    <source>
        <dbReference type="Proteomes" id="UP000663860"/>
    </source>
</evidence>
<evidence type="ECO:0000313" key="9">
    <source>
        <dbReference type="EMBL" id="CAF3894922.1"/>
    </source>
</evidence>
<dbReference type="GO" id="GO:0032934">
    <property type="term" value="F:sterol binding"/>
    <property type="evidence" value="ECO:0007669"/>
    <property type="project" value="TreeGrafter"/>
</dbReference>
<keyword evidence="3 6" id="KW-1133">Transmembrane helix</keyword>